<dbReference type="RefSeq" id="WP_354635037.1">
    <property type="nucleotide sequence ID" value="NZ_CP159837.1"/>
</dbReference>
<dbReference type="EMBL" id="CP159837">
    <property type="protein sequence ID" value="XCM35997.1"/>
    <property type="molecule type" value="Genomic_DNA"/>
</dbReference>
<evidence type="ECO:0000313" key="1">
    <source>
        <dbReference type="EMBL" id="XCM35997.1"/>
    </source>
</evidence>
<reference evidence="1" key="1">
    <citation type="submission" date="2024-07" db="EMBL/GenBank/DDBJ databases">
        <authorList>
            <person name="Kim Y.J."/>
            <person name="Jeong J.Y."/>
        </authorList>
    </citation>
    <scope>NUCLEOTIDE SEQUENCE</scope>
    <source>
        <strain evidence="1">GIHE-MW2</strain>
    </source>
</reference>
<gene>
    <name evidence="1" type="ORF">ABWT76_004719</name>
</gene>
<dbReference type="AlphaFoldDB" id="A0AAU8JB91"/>
<name>A0AAU8JB91_9CYAN</name>
<proteinExistence type="predicted"/>
<sequence>MTLMTTLVSIARSRPWAFAWYNAVSTRKKSQNFRNDLIYRGLVRYALRFRTLLIAYI</sequence>
<accession>A0AAU8JB91</accession>
<organism evidence="1">
    <name type="scientific">Planktothricoides raciborskii GIHE-MW2</name>
    <dbReference type="NCBI Taxonomy" id="2792601"/>
    <lineage>
        <taxon>Bacteria</taxon>
        <taxon>Bacillati</taxon>
        <taxon>Cyanobacteriota</taxon>
        <taxon>Cyanophyceae</taxon>
        <taxon>Oscillatoriophycideae</taxon>
        <taxon>Oscillatoriales</taxon>
        <taxon>Oscillatoriaceae</taxon>
        <taxon>Planktothricoides</taxon>
    </lineage>
</organism>
<protein>
    <submittedName>
        <fullName evidence="1">Uncharacterized protein</fullName>
    </submittedName>
</protein>